<keyword evidence="5" id="KW-1185">Reference proteome</keyword>
<organism evidence="2 4">
    <name type="scientific">Cercospora beticola</name>
    <name type="common">Sugarbeet leaf spot fungus</name>
    <dbReference type="NCBI Taxonomy" id="122368"/>
    <lineage>
        <taxon>Eukaryota</taxon>
        <taxon>Fungi</taxon>
        <taxon>Dikarya</taxon>
        <taxon>Ascomycota</taxon>
        <taxon>Pezizomycotina</taxon>
        <taxon>Dothideomycetes</taxon>
        <taxon>Dothideomycetidae</taxon>
        <taxon>Mycosphaerellales</taxon>
        <taxon>Mycosphaerellaceae</taxon>
        <taxon>Cercospora</taxon>
    </lineage>
</organism>
<protein>
    <submittedName>
        <fullName evidence="2">Uncharacterized protein</fullName>
    </submittedName>
</protein>
<accession>A0A2G5HYJ0</accession>
<dbReference type="Proteomes" id="UP000230605">
    <property type="component" value="Chromosome 2"/>
</dbReference>
<reference evidence="2 4" key="1">
    <citation type="submission" date="2015-10" db="EMBL/GenBank/DDBJ databases">
        <title>The cercosporin biosynthetic gene cluster was horizontally transferred to several fungal lineages and shown to be expanded in Cercospora beticola based on microsynteny with recipient genomes.</title>
        <authorList>
            <person name="De Jonge R."/>
            <person name="Ebert M.K."/>
            <person name="Suttle J.C."/>
            <person name="Jurick Ii W.M."/>
            <person name="Secor G.A."/>
            <person name="Thomma B.P."/>
            <person name="Van De Peer Y."/>
            <person name="Bolton M.D."/>
        </authorList>
    </citation>
    <scope>NUCLEOTIDE SEQUENCE [LARGE SCALE GENOMIC DNA]</scope>
    <source>
        <strain evidence="2 4">09-40</strain>
    </source>
</reference>
<evidence type="ECO:0000313" key="2">
    <source>
        <dbReference type="EMBL" id="PIA97312.1"/>
    </source>
</evidence>
<gene>
    <name evidence="2" type="ORF">CB0940_05519</name>
    <name evidence="3" type="ORF">RHO25_002686</name>
</gene>
<feature type="region of interest" description="Disordered" evidence="1">
    <location>
        <begin position="1"/>
        <end position="48"/>
    </location>
</feature>
<sequence length="355" mass="40131">MPVDENTSSGNEKAQSPVECTGVSDNCLRHNSALGPATQPRASEHLRDERSLCATSANQMNENTNQTEDTNQMDADTIQNDASATGTHPSQPTVHYVLDCDTSRPITIITGTGTDSDPKVAYTIAAELLERHTSYFPPHYFDESPEERVFELPELPTTLFAHYLGFVTGSLKDFSAHAREQARARAALSGISGAITPLQLDVFTLQAHLATWFFGDRNTHDFEYCNAIMDAIFQIENLGAVVVECMDEWHRLATTSEEMWEYLRRDTPLTSLMADCILGILSEQEIHRKIGEKVWWEAAFLRKLILRRLVLGYEGKEVKVPSWDDRETYYQRYPQMSTHVPLARDNVERGSRWRG</sequence>
<reference evidence="3 5" key="2">
    <citation type="submission" date="2023-09" db="EMBL/GenBank/DDBJ databases">
        <title>Complete-Gapless Cercospora beticola genome.</title>
        <authorList>
            <person name="Wyatt N.A."/>
            <person name="Spanner R.E."/>
            <person name="Bolton M.D."/>
        </authorList>
    </citation>
    <scope>NUCLEOTIDE SEQUENCE [LARGE SCALE GENOMIC DNA]</scope>
    <source>
        <strain evidence="3">Cb09-40</strain>
    </source>
</reference>
<evidence type="ECO:0000313" key="5">
    <source>
        <dbReference type="Proteomes" id="UP001302367"/>
    </source>
</evidence>
<dbReference type="OrthoDB" id="10298525at2759"/>
<evidence type="ECO:0000313" key="4">
    <source>
        <dbReference type="Proteomes" id="UP000230605"/>
    </source>
</evidence>
<dbReference type="EMBL" id="CP134185">
    <property type="protein sequence ID" value="WPA98075.1"/>
    <property type="molecule type" value="Genomic_DNA"/>
</dbReference>
<feature type="compositionally biased region" description="Polar residues" evidence="1">
    <location>
        <begin position="1"/>
        <end position="14"/>
    </location>
</feature>
<evidence type="ECO:0000313" key="3">
    <source>
        <dbReference type="EMBL" id="WPA98075.1"/>
    </source>
</evidence>
<dbReference type="Proteomes" id="UP001302367">
    <property type="component" value="Chromosome 2"/>
</dbReference>
<name>A0A2G5HYJ0_CERBT</name>
<dbReference type="EMBL" id="LKMD01000102">
    <property type="protein sequence ID" value="PIA97312.1"/>
    <property type="molecule type" value="Genomic_DNA"/>
</dbReference>
<proteinExistence type="predicted"/>
<evidence type="ECO:0000256" key="1">
    <source>
        <dbReference type="SAM" id="MobiDB-lite"/>
    </source>
</evidence>
<dbReference type="AlphaFoldDB" id="A0A2G5HYJ0"/>